<keyword evidence="3" id="KW-1185">Reference proteome</keyword>
<accession>A0AAW0D2B7</accession>
<feature type="compositionally biased region" description="Low complexity" evidence="1">
    <location>
        <begin position="1"/>
        <end position="16"/>
    </location>
</feature>
<name>A0AAW0D2B7_9AGAR</name>
<feature type="region of interest" description="Disordered" evidence="1">
    <location>
        <begin position="128"/>
        <end position="196"/>
    </location>
</feature>
<dbReference type="EMBL" id="JAYKXP010000024">
    <property type="protein sequence ID" value="KAK7045673.1"/>
    <property type="molecule type" value="Genomic_DNA"/>
</dbReference>
<gene>
    <name evidence="2" type="ORF">VNI00_007506</name>
</gene>
<organism evidence="2 3">
    <name type="scientific">Paramarasmius palmivorus</name>
    <dbReference type="NCBI Taxonomy" id="297713"/>
    <lineage>
        <taxon>Eukaryota</taxon>
        <taxon>Fungi</taxon>
        <taxon>Dikarya</taxon>
        <taxon>Basidiomycota</taxon>
        <taxon>Agaricomycotina</taxon>
        <taxon>Agaricomycetes</taxon>
        <taxon>Agaricomycetidae</taxon>
        <taxon>Agaricales</taxon>
        <taxon>Marasmiineae</taxon>
        <taxon>Marasmiaceae</taxon>
        <taxon>Paramarasmius</taxon>
    </lineage>
</organism>
<dbReference type="Proteomes" id="UP001383192">
    <property type="component" value="Unassembled WGS sequence"/>
</dbReference>
<protein>
    <submittedName>
        <fullName evidence="2">Uncharacterized protein</fullName>
    </submittedName>
</protein>
<evidence type="ECO:0000313" key="3">
    <source>
        <dbReference type="Proteomes" id="UP001383192"/>
    </source>
</evidence>
<dbReference type="AlphaFoldDB" id="A0AAW0D2B7"/>
<proteinExistence type="predicted"/>
<feature type="region of interest" description="Disordered" evidence="1">
    <location>
        <begin position="87"/>
        <end position="108"/>
    </location>
</feature>
<feature type="compositionally biased region" description="Polar residues" evidence="1">
    <location>
        <begin position="164"/>
        <end position="186"/>
    </location>
</feature>
<feature type="region of interest" description="Disordered" evidence="1">
    <location>
        <begin position="1"/>
        <end position="27"/>
    </location>
</feature>
<comment type="caution">
    <text evidence="2">The sequence shown here is derived from an EMBL/GenBank/DDBJ whole genome shotgun (WGS) entry which is preliminary data.</text>
</comment>
<reference evidence="2 3" key="1">
    <citation type="submission" date="2024-01" db="EMBL/GenBank/DDBJ databases">
        <title>A draft genome for a cacao thread blight-causing isolate of Paramarasmius palmivorus.</title>
        <authorList>
            <person name="Baruah I.K."/>
            <person name="Bukari Y."/>
            <person name="Amoako-Attah I."/>
            <person name="Meinhardt L.W."/>
            <person name="Bailey B.A."/>
            <person name="Cohen S.P."/>
        </authorList>
    </citation>
    <scope>NUCLEOTIDE SEQUENCE [LARGE SCALE GENOMIC DNA]</scope>
    <source>
        <strain evidence="2 3">GH-12</strain>
    </source>
</reference>
<evidence type="ECO:0000313" key="2">
    <source>
        <dbReference type="EMBL" id="KAK7045673.1"/>
    </source>
</evidence>
<sequence length="196" mass="21354">MPSTKSSPKKGTSPRKPVGHHAIPKDLVALKPIEPPSMKKVIDALKEEELRKISQVSREFSILGGEYTSVFLYTLKLNLFVAGSSMPVPSTPNRKRTLESHAPSTTPKFPVAYGGPVSEAYVSDVKRKGHSASPFLPQSSKKPKLASNPRDEWAMDVDFPAGTNGVNPRTGIPQNSARNVATSQVLRQEKRKNARG</sequence>
<evidence type="ECO:0000256" key="1">
    <source>
        <dbReference type="SAM" id="MobiDB-lite"/>
    </source>
</evidence>